<evidence type="ECO:0000256" key="14">
    <source>
        <dbReference type="PROSITE-ProRule" id="PRU00289"/>
    </source>
</evidence>
<feature type="compositionally biased region" description="Basic residues" evidence="15">
    <location>
        <begin position="340"/>
        <end position="351"/>
    </location>
</feature>
<dbReference type="SMART" id="SM00843">
    <property type="entry name" value="Ftsk_gamma"/>
    <property type="match status" value="1"/>
</dbReference>
<dbReference type="InterPro" id="IPR018541">
    <property type="entry name" value="Ftsk_gamma"/>
</dbReference>
<dbReference type="Gene3D" id="3.40.50.300">
    <property type="entry name" value="P-loop containing nucleotide triphosphate hydrolases"/>
    <property type="match status" value="1"/>
</dbReference>
<dbReference type="GO" id="GO:0051301">
    <property type="term" value="P:cell division"/>
    <property type="evidence" value="ECO:0007669"/>
    <property type="project" value="UniProtKB-KW"/>
</dbReference>
<comment type="caution">
    <text evidence="18">The sequence shown here is derived from an EMBL/GenBank/DDBJ whole genome shotgun (WGS) entry which is preliminary data.</text>
</comment>
<comment type="subcellular location">
    <subcellularLocation>
        <location evidence="1">Cell membrane</location>
        <topology evidence="1">Multi-pass membrane protein</topology>
    </subcellularLocation>
</comment>
<dbReference type="Gene3D" id="1.10.10.10">
    <property type="entry name" value="Winged helix-like DNA-binding domain superfamily/Winged helix DNA-binding domain"/>
    <property type="match status" value="1"/>
</dbReference>
<dbReference type="InterPro" id="IPR036388">
    <property type="entry name" value="WH-like_DNA-bd_sf"/>
</dbReference>
<comment type="similarity">
    <text evidence="2">Belongs to the FtsK/SpoIIIE/SftA family.</text>
</comment>
<keyword evidence="10" id="KW-0238">DNA-binding</keyword>
<keyword evidence="5 16" id="KW-0812">Transmembrane</keyword>
<protein>
    <submittedName>
        <fullName evidence="18">DNA translocase FtsK</fullName>
    </submittedName>
</protein>
<evidence type="ECO:0000256" key="4">
    <source>
        <dbReference type="ARBA" id="ARBA00022618"/>
    </source>
</evidence>
<feature type="transmembrane region" description="Helical" evidence="16">
    <location>
        <begin position="180"/>
        <end position="201"/>
    </location>
</feature>
<dbReference type="InterPro" id="IPR002543">
    <property type="entry name" value="FtsK_dom"/>
</dbReference>
<dbReference type="EMBL" id="VJNE01000001">
    <property type="protein sequence ID" value="MZG27226.1"/>
    <property type="molecule type" value="Genomic_DNA"/>
</dbReference>
<keyword evidence="12" id="KW-0131">Cell cycle</keyword>
<dbReference type="GO" id="GO:0007059">
    <property type="term" value="P:chromosome segregation"/>
    <property type="evidence" value="ECO:0007669"/>
    <property type="project" value="UniProtKB-KW"/>
</dbReference>
<keyword evidence="8 14" id="KW-0067">ATP-binding</keyword>
<reference evidence="18 19" key="1">
    <citation type="submission" date="2019-07" db="EMBL/GenBank/DDBJ databases">
        <title>Draft genome sequence of Adlercreutzia equolifaciens IPLA 37004, a human intestinal strain that does not produces equol from daidzein.</title>
        <authorList>
            <person name="Vazquez L."/>
            <person name="Florez A.B."/>
            <person name="Mayo B."/>
        </authorList>
    </citation>
    <scope>NUCLEOTIDE SEQUENCE [LARGE SCALE GENOMIC DNA]</scope>
    <source>
        <strain evidence="18 19">IPLA 37004</strain>
    </source>
</reference>
<dbReference type="InterPro" id="IPR050206">
    <property type="entry name" value="FtsK/SpoIIIE/SftA"/>
</dbReference>
<evidence type="ECO:0000256" key="7">
    <source>
        <dbReference type="ARBA" id="ARBA00022829"/>
    </source>
</evidence>
<keyword evidence="6 14" id="KW-0547">Nucleotide-binding</keyword>
<evidence type="ECO:0000256" key="5">
    <source>
        <dbReference type="ARBA" id="ARBA00022692"/>
    </source>
</evidence>
<keyword evidence="3" id="KW-1003">Cell membrane</keyword>
<keyword evidence="4" id="KW-0132">Cell division</keyword>
<dbReference type="InterPro" id="IPR025199">
    <property type="entry name" value="FtsK_4TM"/>
</dbReference>
<dbReference type="InterPro" id="IPR036390">
    <property type="entry name" value="WH_DNA-bd_sf"/>
</dbReference>
<evidence type="ECO:0000256" key="10">
    <source>
        <dbReference type="ARBA" id="ARBA00023125"/>
    </source>
</evidence>
<proteinExistence type="inferred from homology"/>
<evidence type="ECO:0000259" key="17">
    <source>
        <dbReference type="PROSITE" id="PS50901"/>
    </source>
</evidence>
<evidence type="ECO:0000256" key="9">
    <source>
        <dbReference type="ARBA" id="ARBA00022989"/>
    </source>
</evidence>
<dbReference type="AlphaFoldDB" id="A0A6L8Q1T4"/>
<keyword evidence="11 16" id="KW-0472">Membrane</keyword>
<dbReference type="Pfam" id="PF09397">
    <property type="entry name" value="FtsK_gamma"/>
    <property type="match status" value="1"/>
</dbReference>
<dbReference type="PANTHER" id="PTHR22683">
    <property type="entry name" value="SPORULATION PROTEIN RELATED"/>
    <property type="match status" value="1"/>
</dbReference>
<dbReference type="PANTHER" id="PTHR22683:SF41">
    <property type="entry name" value="DNA TRANSLOCASE FTSK"/>
    <property type="match status" value="1"/>
</dbReference>
<feature type="transmembrane region" description="Helical" evidence="16">
    <location>
        <begin position="86"/>
        <end position="108"/>
    </location>
</feature>
<organism evidence="18 19">
    <name type="scientific">Adlercreutzia equolifaciens</name>
    <dbReference type="NCBI Taxonomy" id="446660"/>
    <lineage>
        <taxon>Bacteria</taxon>
        <taxon>Bacillati</taxon>
        <taxon>Actinomycetota</taxon>
        <taxon>Coriobacteriia</taxon>
        <taxon>Eggerthellales</taxon>
        <taxon>Eggerthellaceae</taxon>
        <taxon>Adlercreutzia</taxon>
    </lineage>
</organism>
<dbReference type="InterPro" id="IPR041027">
    <property type="entry name" value="FtsK_alpha"/>
</dbReference>
<evidence type="ECO:0000313" key="18">
    <source>
        <dbReference type="EMBL" id="MZG27226.1"/>
    </source>
</evidence>
<evidence type="ECO:0000256" key="8">
    <source>
        <dbReference type="ARBA" id="ARBA00022840"/>
    </source>
</evidence>
<feature type="region of interest" description="Disordered" evidence="15">
    <location>
        <begin position="319"/>
        <end position="367"/>
    </location>
</feature>
<dbReference type="Gene3D" id="3.30.980.40">
    <property type="match status" value="1"/>
</dbReference>
<feature type="domain" description="FtsK" evidence="17">
    <location>
        <begin position="494"/>
        <end position="702"/>
    </location>
</feature>
<evidence type="ECO:0000256" key="11">
    <source>
        <dbReference type="ARBA" id="ARBA00023136"/>
    </source>
</evidence>
<feature type="compositionally biased region" description="Basic and acidic residues" evidence="15">
    <location>
        <begin position="324"/>
        <end position="337"/>
    </location>
</feature>
<accession>A0A6L8Q1T4</accession>
<comment type="function">
    <text evidence="13">Essential cell division protein that coordinates cell division and chromosome segregation. The N-terminus is involved in assembly of the cell-division machinery. The C-terminus functions as a DNA motor that moves dsDNA in an ATP-dependent manner towards the dif recombination site, which is located within the replication terminus region. Required for activation of the Xer recombinase, allowing activation of chromosome unlinking by recombination.</text>
</comment>
<name>A0A6L8Q1T4_9ACTN</name>
<dbReference type="InterPro" id="IPR027417">
    <property type="entry name" value="P-loop_NTPase"/>
</dbReference>
<dbReference type="Proteomes" id="UP000472380">
    <property type="component" value="Unassembled WGS sequence"/>
</dbReference>
<feature type="region of interest" description="Disordered" evidence="15">
    <location>
        <begin position="1"/>
        <end position="34"/>
    </location>
</feature>
<gene>
    <name evidence="18" type="ORF">FM068_01250</name>
</gene>
<keyword evidence="9 16" id="KW-1133">Transmembrane helix</keyword>
<dbReference type="Pfam" id="PF01580">
    <property type="entry name" value="FtsK_SpoIIIE"/>
    <property type="match status" value="1"/>
</dbReference>
<evidence type="ECO:0000256" key="6">
    <source>
        <dbReference type="ARBA" id="ARBA00022741"/>
    </source>
</evidence>
<evidence type="ECO:0000256" key="12">
    <source>
        <dbReference type="ARBA" id="ARBA00023306"/>
    </source>
</evidence>
<evidence type="ECO:0000256" key="2">
    <source>
        <dbReference type="ARBA" id="ARBA00006474"/>
    </source>
</evidence>
<dbReference type="SUPFAM" id="SSF52540">
    <property type="entry name" value="P-loop containing nucleoside triphosphate hydrolases"/>
    <property type="match status" value="1"/>
</dbReference>
<evidence type="ECO:0000256" key="3">
    <source>
        <dbReference type="ARBA" id="ARBA00022475"/>
    </source>
</evidence>
<evidence type="ECO:0000313" key="19">
    <source>
        <dbReference type="Proteomes" id="UP000472380"/>
    </source>
</evidence>
<evidence type="ECO:0000256" key="16">
    <source>
        <dbReference type="SAM" id="Phobius"/>
    </source>
</evidence>
<feature type="compositionally biased region" description="Polar residues" evidence="15">
    <location>
        <begin position="14"/>
        <end position="24"/>
    </location>
</feature>
<feature type="transmembrane region" description="Helical" evidence="16">
    <location>
        <begin position="152"/>
        <end position="173"/>
    </location>
</feature>
<evidence type="ECO:0000256" key="1">
    <source>
        <dbReference type="ARBA" id="ARBA00004651"/>
    </source>
</evidence>
<dbReference type="GO" id="GO:0003677">
    <property type="term" value="F:DNA binding"/>
    <property type="evidence" value="ECO:0007669"/>
    <property type="project" value="UniProtKB-KW"/>
</dbReference>
<evidence type="ECO:0000256" key="15">
    <source>
        <dbReference type="SAM" id="MobiDB-lite"/>
    </source>
</evidence>
<dbReference type="PROSITE" id="PS50901">
    <property type="entry name" value="FTSK"/>
    <property type="match status" value="1"/>
</dbReference>
<dbReference type="Pfam" id="PF17854">
    <property type="entry name" value="FtsK_alpha"/>
    <property type="match status" value="1"/>
</dbReference>
<evidence type="ECO:0000256" key="13">
    <source>
        <dbReference type="ARBA" id="ARBA00024986"/>
    </source>
</evidence>
<feature type="binding site" evidence="14">
    <location>
        <begin position="511"/>
        <end position="518"/>
    </location>
    <ligand>
        <name>ATP</name>
        <dbReference type="ChEBI" id="CHEBI:30616"/>
    </ligand>
</feature>
<feature type="transmembrane region" description="Helical" evidence="16">
    <location>
        <begin position="52"/>
        <end position="74"/>
    </location>
</feature>
<keyword evidence="7" id="KW-0159">Chromosome partition</keyword>
<dbReference type="Pfam" id="PF13491">
    <property type="entry name" value="FtsK_4TM"/>
    <property type="match status" value="1"/>
</dbReference>
<sequence>MARNTSTNKEKTSAQKASGNLSKSGTRKSAAARSRAVEAEPRILDDRTRRDIVGVGFIILGIVLFIAAAAPAGAIVTDFLSESLHVVFGVGCYIMPFFLVAIGGAVLYRMQSERMSLRVTLGLSLILVALLGIIALFTPTTGTGPAALFDRIALVNHGGYVGAALAWVGLTLFGPAISAILLIGVAIVGVIVIGFSISAFLEKVRARYDLDGEGAASLIPDAFGSMRRGRGKPPLTTMAESADLPPAAHGAPTARISLDEQPRRRSRGAAADTVSDAAVTRQLGAQKTDGLVPIQAPDPREVAEVEDISAVEPAAPMTRKLGRRRQEAEVAEREAAKTKPVSKKTAPKKKKEAPAQPISKDGFQLPPMTLLATGGARRGSTEEELRDVAAELQGTLEDFGVMASVVGWVEGPTVTLFKVDLPSGVRVSKVTNLTDDIALALAAPGVRIFAPIPGTNYVGIEVPNRNRQMVYLPDVLAAAGPGPLQVAIGEDVEGHAIVHDLAKMPHVLIAGTTGSGKSVEVNSMIMSILMRATPAEVRFIMVDPKRVEFAPYEGIPHLYVPVVTECREASSALSWAVAEMERRLKMFSKCGVRNIITFNEKARAAQAADEAAEKRGEEPPENPYGEPIPYIVIVIDELADLMMNVGKEVEFSISRIAQLARAAGIHLIIATQRPSTNVVTGLIKANITCRIGLTVASGIDSRVILDSTGAENLIGMGDMLLAKPEYPKPIRIQGPYIPDDEIAAVVAHLKSQGEPEYHSEILKTNVVTLGDSSPSGEGGSEADDPLLWEAADVVVSSDLGSTSNLQRRLKVGYARAGRIMDQLEEKGIVGPANGSRPREVLVDQMELETLKAFEAADE</sequence>
<dbReference type="SUPFAM" id="SSF46785">
    <property type="entry name" value="Winged helix' DNA-binding domain"/>
    <property type="match status" value="1"/>
</dbReference>
<dbReference type="GO" id="GO:0005886">
    <property type="term" value="C:plasma membrane"/>
    <property type="evidence" value="ECO:0007669"/>
    <property type="project" value="UniProtKB-SubCell"/>
</dbReference>
<dbReference type="GO" id="GO:0005524">
    <property type="term" value="F:ATP binding"/>
    <property type="evidence" value="ECO:0007669"/>
    <property type="project" value="UniProtKB-UniRule"/>
</dbReference>
<dbReference type="RefSeq" id="WP_161127241.1">
    <property type="nucleotide sequence ID" value="NZ_CBCTOK010000006.1"/>
</dbReference>
<feature type="region of interest" description="Disordered" evidence="15">
    <location>
        <begin position="230"/>
        <end position="275"/>
    </location>
</feature>
<feature type="transmembrane region" description="Helical" evidence="16">
    <location>
        <begin position="120"/>
        <end position="140"/>
    </location>
</feature>
<dbReference type="CDD" id="cd01127">
    <property type="entry name" value="TrwB_TraG_TraD_VirD4"/>
    <property type="match status" value="1"/>
</dbReference>